<evidence type="ECO:0000313" key="3">
    <source>
        <dbReference type="Proteomes" id="UP001597221"/>
    </source>
</evidence>
<keyword evidence="2" id="KW-0378">Hydrolase</keyword>
<dbReference type="Proteomes" id="UP001597221">
    <property type="component" value="Unassembled WGS sequence"/>
</dbReference>
<feature type="domain" description="AB hydrolase-1" evidence="1">
    <location>
        <begin position="64"/>
        <end position="279"/>
    </location>
</feature>
<dbReference type="SUPFAM" id="SSF53474">
    <property type="entry name" value="alpha/beta-Hydrolases"/>
    <property type="match status" value="1"/>
</dbReference>
<dbReference type="EMBL" id="JBHUDE010000018">
    <property type="protein sequence ID" value="MFD1607017.1"/>
    <property type="molecule type" value="Genomic_DNA"/>
</dbReference>
<dbReference type="PANTHER" id="PTHR43798:SF33">
    <property type="entry name" value="HYDROLASE, PUTATIVE (AFU_ORTHOLOGUE AFUA_2G14860)-RELATED"/>
    <property type="match status" value="1"/>
</dbReference>
<organism evidence="2 3">
    <name type="scientific">Oceanobacillus luteolus</name>
    <dbReference type="NCBI Taxonomy" id="1274358"/>
    <lineage>
        <taxon>Bacteria</taxon>
        <taxon>Bacillati</taxon>
        <taxon>Bacillota</taxon>
        <taxon>Bacilli</taxon>
        <taxon>Bacillales</taxon>
        <taxon>Bacillaceae</taxon>
        <taxon>Oceanobacillus</taxon>
    </lineage>
</organism>
<proteinExistence type="predicted"/>
<protein>
    <submittedName>
        <fullName evidence="2">Alpha/beta fold hydrolase</fullName>
    </submittedName>
</protein>
<dbReference type="PANTHER" id="PTHR43798">
    <property type="entry name" value="MONOACYLGLYCEROL LIPASE"/>
    <property type="match status" value="1"/>
</dbReference>
<name>A0ABW4HPE3_9BACI</name>
<keyword evidence="3" id="KW-1185">Reference proteome</keyword>
<dbReference type="InterPro" id="IPR050266">
    <property type="entry name" value="AB_hydrolase_sf"/>
</dbReference>
<dbReference type="Pfam" id="PF12697">
    <property type="entry name" value="Abhydrolase_6"/>
    <property type="match status" value="1"/>
</dbReference>
<comment type="caution">
    <text evidence="2">The sequence shown here is derived from an EMBL/GenBank/DDBJ whole genome shotgun (WGS) entry which is preliminary data.</text>
</comment>
<dbReference type="RefSeq" id="WP_251511796.1">
    <property type="nucleotide sequence ID" value="NZ_JAMBON010000003.1"/>
</dbReference>
<dbReference type="InterPro" id="IPR029058">
    <property type="entry name" value="AB_hydrolase_fold"/>
</dbReference>
<evidence type="ECO:0000259" key="1">
    <source>
        <dbReference type="Pfam" id="PF12697"/>
    </source>
</evidence>
<reference evidence="3" key="1">
    <citation type="journal article" date="2019" name="Int. J. Syst. Evol. Microbiol.">
        <title>The Global Catalogue of Microorganisms (GCM) 10K type strain sequencing project: providing services to taxonomists for standard genome sequencing and annotation.</title>
        <authorList>
            <consortium name="The Broad Institute Genomics Platform"/>
            <consortium name="The Broad Institute Genome Sequencing Center for Infectious Disease"/>
            <person name="Wu L."/>
            <person name="Ma J."/>
        </authorList>
    </citation>
    <scope>NUCLEOTIDE SEQUENCE [LARGE SCALE GENOMIC DNA]</scope>
    <source>
        <strain evidence="3">CGMCC 1.12376</strain>
    </source>
</reference>
<evidence type="ECO:0000313" key="2">
    <source>
        <dbReference type="EMBL" id="MFD1607017.1"/>
    </source>
</evidence>
<accession>A0ABW4HPE3</accession>
<dbReference type="InterPro" id="IPR000073">
    <property type="entry name" value="AB_hydrolase_1"/>
</dbReference>
<sequence>MKEKSPSESPRIGTFVDKEAEEEFLKVYDDVMRQWPNSREEMNLETSFGPTHVYAYGNKQGDPIVLLHGANSTSASWANFVVPLGEHHRIFAVDTIGDAGRSIQTAPIQHADDYVVWLEEVFQELKLEAVHLVGASYGGWITLNQAIHSPRSLQSITLLDPARALAGISYKAWPFMLWASLVGPDSIRRGFIRWTGAGSLPSNTQTDLVIAAMRDYKMQRIPPQYVSDEELQSVKISTLLLLGEKSPMHNSRRAAARAKNLLHDVEVKIIPKAGHQLPADVVNDLILKFIESRKKK</sequence>
<dbReference type="Gene3D" id="3.40.50.1820">
    <property type="entry name" value="alpha/beta hydrolase"/>
    <property type="match status" value="1"/>
</dbReference>
<gene>
    <name evidence="2" type="ORF">ACFSBH_05050</name>
</gene>
<dbReference type="GO" id="GO:0016787">
    <property type="term" value="F:hydrolase activity"/>
    <property type="evidence" value="ECO:0007669"/>
    <property type="project" value="UniProtKB-KW"/>
</dbReference>